<dbReference type="GO" id="GO:0003677">
    <property type="term" value="F:DNA binding"/>
    <property type="evidence" value="ECO:0007669"/>
    <property type="project" value="UniProtKB-KW"/>
</dbReference>
<evidence type="ECO:0000259" key="4">
    <source>
        <dbReference type="PROSITE" id="PS50949"/>
    </source>
</evidence>
<dbReference type="Gene3D" id="1.10.10.10">
    <property type="entry name" value="Winged helix-like DNA-binding domain superfamily/Winged helix DNA-binding domain"/>
    <property type="match status" value="1"/>
</dbReference>
<dbReference type="Proteomes" id="UP000289841">
    <property type="component" value="Chromosome"/>
</dbReference>
<dbReference type="GO" id="GO:0003700">
    <property type="term" value="F:DNA-binding transcription factor activity"/>
    <property type="evidence" value="ECO:0007669"/>
    <property type="project" value="InterPro"/>
</dbReference>
<evidence type="ECO:0000256" key="3">
    <source>
        <dbReference type="ARBA" id="ARBA00023163"/>
    </source>
</evidence>
<evidence type="ECO:0000256" key="2">
    <source>
        <dbReference type="ARBA" id="ARBA00023125"/>
    </source>
</evidence>
<dbReference type="CDD" id="cd07377">
    <property type="entry name" value="WHTH_GntR"/>
    <property type="match status" value="1"/>
</dbReference>
<dbReference type="PROSITE" id="PS50949">
    <property type="entry name" value="HTH_GNTR"/>
    <property type="match status" value="1"/>
</dbReference>
<dbReference type="SUPFAM" id="SSF46785">
    <property type="entry name" value="Winged helix' DNA-binding domain"/>
    <property type="match status" value="1"/>
</dbReference>
<dbReference type="SMART" id="SM00345">
    <property type="entry name" value="HTH_GNTR"/>
    <property type="match status" value="1"/>
</dbReference>
<dbReference type="InterPro" id="IPR000524">
    <property type="entry name" value="Tscrpt_reg_HTH_GntR"/>
</dbReference>
<dbReference type="AlphaFoldDB" id="A0A449BBJ2"/>
<dbReference type="PANTHER" id="PTHR38445:SF6">
    <property type="entry name" value="GNTR-FAMILY TRANSCRIPTIONAL REGULATOR"/>
    <property type="match status" value="1"/>
</dbReference>
<dbReference type="RefSeq" id="WP_026390304.1">
    <property type="nucleotide sequence ID" value="NZ_LR215048.1"/>
</dbReference>
<proteinExistence type="predicted"/>
<dbReference type="OrthoDB" id="362473at2"/>
<keyword evidence="3" id="KW-0804">Transcription</keyword>
<organism evidence="5 6">
    <name type="scientific">Haploplasma axanthum</name>
    <name type="common">Acholeplasma axanthum</name>
    <dbReference type="NCBI Taxonomy" id="29552"/>
    <lineage>
        <taxon>Bacteria</taxon>
        <taxon>Bacillati</taxon>
        <taxon>Mycoplasmatota</taxon>
        <taxon>Mollicutes</taxon>
        <taxon>Acholeplasmatales</taxon>
        <taxon>Acholeplasmataceae</taxon>
        <taxon>Haploplasma</taxon>
    </lineage>
</organism>
<evidence type="ECO:0000256" key="1">
    <source>
        <dbReference type="ARBA" id="ARBA00023015"/>
    </source>
</evidence>
<dbReference type="EMBL" id="LR215048">
    <property type="protein sequence ID" value="VEU79811.1"/>
    <property type="molecule type" value="Genomic_DNA"/>
</dbReference>
<dbReference type="KEGG" id="aaxa:NCTC10138_00166"/>
<feature type="domain" description="HTH gntR-type" evidence="4">
    <location>
        <begin position="9"/>
        <end position="77"/>
    </location>
</feature>
<dbReference type="InterPro" id="IPR036390">
    <property type="entry name" value="WH_DNA-bd_sf"/>
</dbReference>
<dbReference type="Pfam" id="PF00392">
    <property type="entry name" value="GntR"/>
    <property type="match status" value="1"/>
</dbReference>
<dbReference type="PANTHER" id="PTHR38445">
    <property type="entry name" value="HTH-TYPE TRANSCRIPTIONAL REPRESSOR YTRA"/>
    <property type="match status" value="1"/>
</dbReference>
<protein>
    <submittedName>
        <fullName evidence="5">HTH-type transcriptional repressor yvoA</fullName>
    </submittedName>
</protein>
<keyword evidence="2" id="KW-0238">DNA-binding</keyword>
<keyword evidence="6" id="KW-1185">Reference proteome</keyword>
<evidence type="ECO:0000313" key="5">
    <source>
        <dbReference type="EMBL" id="VEU79811.1"/>
    </source>
</evidence>
<name>A0A449BBJ2_HAPAX</name>
<accession>A0A449BBJ2</accession>
<sequence length="124" mass="14635">MLWTFNNNEPIYLQIATKLKLQIVNNEYKLGDKLPSVRELALITKTNPNTIQKALQELENEGIIYTERTNGKFISDNKELIEKFKKDYVEKLLKEFLSTMKEMKINKNEIIELLRGIEDEDTRN</sequence>
<gene>
    <name evidence="5" type="primary">yvoA_2</name>
    <name evidence="5" type="ORF">NCTC10138_00166</name>
</gene>
<dbReference type="InterPro" id="IPR036388">
    <property type="entry name" value="WH-like_DNA-bd_sf"/>
</dbReference>
<reference evidence="5 6" key="1">
    <citation type="submission" date="2019-01" db="EMBL/GenBank/DDBJ databases">
        <authorList>
            <consortium name="Pathogen Informatics"/>
        </authorList>
    </citation>
    <scope>NUCLEOTIDE SEQUENCE [LARGE SCALE GENOMIC DNA]</scope>
    <source>
        <strain evidence="5 6">NCTC10138</strain>
    </source>
</reference>
<dbReference type="STRING" id="1278311.GCA_000428705_00681"/>
<evidence type="ECO:0000313" key="6">
    <source>
        <dbReference type="Proteomes" id="UP000289841"/>
    </source>
</evidence>
<keyword evidence="1" id="KW-0805">Transcription regulation</keyword>